<feature type="domain" description="Reverse transcriptase Ty1/copia-type" evidence="1">
    <location>
        <begin position="235"/>
        <end position="353"/>
    </location>
</feature>
<dbReference type="EMBL" id="JAJFAZ020000001">
    <property type="protein sequence ID" value="KAI5348166.1"/>
    <property type="molecule type" value="Genomic_DNA"/>
</dbReference>
<reference evidence="2 3" key="1">
    <citation type="journal article" date="2022" name="G3 (Bethesda)">
        <title>Whole-genome sequence and methylome profiling of the almond [Prunus dulcis (Mill.) D.A. Webb] cultivar 'Nonpareil'.</title>
        <authorList>
            <person name="D'Amico-Willman K.M."/>
            <person name="Ouma W.Z."/>
            <person name="Meulia T."/>
            <person name="Sideli G.M."/>
            <person name="Gradziel T.M."/>
            <person name="Fresnedo-Ramirez J."/>
        </authorList>
    </citation>
    <scope>NUCLEOTIDE SEQUENCE [LARGE SCALE GENOMIC DNA]</scope>
    <source>
        <strain evidence="2">Clone GOH B32 T37-40</strain>
    </source>
</reference>
<dbReference type="Pfam" id="PF07727">
    <property type="entry name" value="RVT_2"/>
    <property type="match status" value="1"/>
</dbReference>
<evidence type="ECO:0000313" key="3">
    <source>
        <dbReference type="Proteomes" id="UP001054821"/>
    </source>
</evidence>
<proteinExistence type="predicted"/>
<dbReference type="AlphaFoldDB" id="A0AAD4WTQ7"/>
<dbReference type="InterPro" id="IPR013103">
    <property type="entry name" value="RVT_2"/>
</dbReference>
<keyword evidence="3" id="KW-1185">Reference proteome</keyword>
<name>A0AAD4WTQ7_PRUDU</name>
<protein>
    <recommendedName>
        <fullName evidence="1">Reverse transcriptase Ty1/copia-type domain-containing protein</fullName>
    </recommendedName>
</protein>
<dbReference type="CDD" id="cd09272">
    <property type="entry name" value="RNase_HI_RT_Ty1"/>
    <property type="match status" value="1"/>
</dbReference>
<comment type="caution">
    <text evidence="2">The sequence shown here is derived from an EMBL/GenBank/DDBJ whole genome shotgun (WGS) entry which is preliminary data.</text>
</comment>
<dbReference type="PANTHER" id="PTHR11439:SF524">
    <property type="entry name" value="RNA-DIRECTED DNA POLYMERASE, PROTEIN KINASE RLK-PELLE-DLSV FAMILY"/>
    <property type="match status" value="1"/>
</dbReference>
<gene>
    <name evidence="2" type="ORF">L3X38_001053</name>
</gene>
<evidence type="ECO:0000313" key="2">
    <source>
        <dbReference type="EMBL" id="KAI5348166.1"/>
    </source>
</evidence>
<sequence>MVGNTSQFQNVTPYNTEEHVTVGNEEGLNITNLGTTLSCANSTSLNLPSVFHVPQLKAKHVVHDESIFAFTKKILSSSVNTIKSSSTTPIIISLPDLEPLPQVSSSVQSSPRRLISEDSFPTDSEFCTNVSHARITTEVHVLNDHQLQVLLPPIVCFSATLSTSQFIATPINSHGMTTRAKNGIVQRKDFSDYQCFYTSLPSLCEDYEPTTFKVASQSSAWMQAMCEEIAALDMQAPRSWNAKFTGYLPSIGFKSSHSDPSLFIKHIRSDIVILLLYVDDIILIGSASNCIQEVIDDLRAVFEMKDMGQLTYFLGLQIAYNTNDCIFVSQQKHAQDLLQKAGMTTYRPCYTPCKPHSQVLKYEGVPLSDPSLYRSIVGVLQYLTFTRPNLSYAVNSVCQYMTTPSDLHWLLVKRILRYIQGTLDYGLKFANGPWQLTAYSDADWAGYVNTRRSTTGFVVFLGPNAISWQSKKQPYVSQSSTKAEYRALVHTSTDISWIRHVLQDLKMFLPQQPILHCDNLSAFALSSNPVYHSRIKHLDVNYHFVRERVQKGDLLVHYIPTEDHIADVFTKGLHGSIFVKHCISLKLRTLARFEGE</sequence>
<accession>A0AAD4WTQ7</accession>
<dbReference type="PANTHER" id="PTHR11439">
    <property type="entry name" value="GAG-POL-RELATED RETROTRANSPOSON"/>
    <property type="match status" value="1"/>
</dbReference>
<dbReference type="Proteomes" id="UP001054821">
    <property type="component" value="Chromosome 1"/>
</dbReference>
<dbReference type="InterPro" id="IPR043502">
    <property type="entry name" value="DNA/RNA_pol_sf"/>
</dbReference>
<evidence type="ECO:0000259" key="1">
    <source>
        <dbReference type="Pfam" id="PF07727"/>
    </source>
</evidence>
<organism evidence="2 3">
    <name type="scientific">Prunus dulcis</name>
    <name type="common">Almond</name>
    <name type="synonym">Amygdalus dulcis</name>
    <dbReference type="NCBI Taxonomy" id="3755"/>
    <lineage>
        <taxon>Eukaryota</taxon>
        <taxon>Viridiplantae</taxon>
        <taxon>Streptophyta</taxon>
        <taxon>Embryophyta</taxon>
        <taxon>Tracheophyta</taxon>
        <taxon>Spermatophyta</taxon>
        <taxon>Magnoliopsida</taxon>
        <taxon>eudicotyledons</taxon>
        <taxon>Gunneridae</taxon>
        <taxon>Pentapetalae</taxon>
        <taxon>rosids</taxon>
        <taxon>fabids</taxon>
        <taxon>Rosales</taxon>
        <taxon>Rosaceae</taxon>
        <taxon>Amygdaloideae</taxon>
        <taxon>Amygdaleae</taxon>
        <taxon>Prunus</taxon>
    </lineage>
</organism>
<dbReference type="SUPFAM" id="SSF56672">
    <property type="entry name" value="DNA/RNA polymerases"/>
    <property type="match status" value="1"/>
</dbReference>